<dbReference type="InterPro" id="IPR014727">
    <property type="entry name" value="TopoI_cat_a/b-sub_euk"/>
</dbReference>
<dbReference type="GO" id="GO:0003677">
    <property type="term" value="F:DNA binding"/>
    <property type="evidence" value="ECO:0007669"/>
    <property type="project" value="InterPro"/>
</dbReference>
<feature type="region of interest" description="Disordered" evidence="1">
    <location>
        <begin position="1"/>
        <end position="29"/>
    </location>
</feature>
<dbReference type="GO" id="GO:0006265">
    <property type="term" value="P:DNA topological change"/>
    <property type="evidence" value="ECO:0007669"/>
    <property type="project" value="InterPro"/>
</dbReference>
<evidence type="ECO:0000259" key="2">
    <source>
        <dbReference type="Pfam" id="PF14370"/>
    </source>
</evidence>
<protein>
    <submittedName>
        <fullName evidence="3">DNA topoisomerase I, mitochondrial</fullName>
    </submittedName>
</protein>
<dbReference type="GO" id="GO:0005694">
    <property type="term" value="C:chromosome"/>
    <property type="evidence" value="ECO:0007669"/>
    <property type="project" value="InterPro"/>
</dbReference>
<dbReference type="Pfam" id="PF14370">
    <property type="entry name" value="Topo_C_assoc"/>
    <property type="match status" value="1"/>
</dbReference>
<accession>L5KJ61</accession>
<proteinExistence type="predicted"/>
<gene>
    <name evidence="3" type="ORF">PAL_GLEAN10010436</name>
</gene>
<organism evidence="3 4">
    <name type="scientific">Pteropus alecto</name>
    <name type="common">Black flying fox</name>
    <dbReference type="NCBI Taxonomy" id="9402"/>
    <lineage>
        <taxon>Eukaryota</taxon>
        <taxon>Metazoa</taxon>
        <taxon>Chordata</taxon>
        <taxon>Craniata</taxon>
        <taxon>Vertebrata</taxon>
        <taxon>Euteleostomi</taxon>
        <taxon>Mammalia</taxon>
        <taxon>Eutheria</taxon>
        <taxon>Laurasiatheria</taxon>
        <taxon>Chiroptera</taxon>
        <taxon>Yinpterochiroptera</taxon>
        <taxon>Pteropodoidea</taxon>
        <taxon>Pteropodidae</taxon>
        <taxon>Pteropodinae</taxon>
        <taxon>Pteropus</taxon>
    </lineage>
</organism>
<dbReference type="InParanoid" id="L5KJ61"/>
<dbReference type="GO" id="GO:0003917">
    <property type="term" value="F:DNA topoisomerase type I (single strand cut, ATP-independent) activity"/>
    <property type="evidence" value="ECO:0007669"/>
    <property type="project" value="InterPro"/>
</dbReference>
<dbReference type="Proteomes" id="UP000010552">
    <property type="component" value="Unassembled WGS sequence"/>
</dbReference>
<evidence type="ECO:0000313" key="3">
    <source>
        <dbReference type="EMBL" id="ELK11699.1"/>
    </source>
</evidence>
<reference evidence="4" key="1">
    <citation type="journal article" date="2013" name="Science">
        <title>Comparative analysis of bat genomes provides insight into the evolution of flight and immunity.</title>
        <authorList>
            <person name="Zhang G."/>
            <person name="Cowled C."/>
            <person name="Shi Z."/>
            <person name="Huang Z."/>
            <person name="Bishop-Lilly K.A."/>
            <person name="Fang X."/>
            <person name="Wynne J.W."/>
            <person name="Xiong Z."/>
            <person name="Baker M.L."/>
            <person name="Zhao W."/>
            <person name="Tachedjian M."/>
            <person name="Zhu Y."/>
            <person name="Zhou P."/>
            <person name="Jiang X."/>
            <person name="Ng J."/>
            <person name="Yang L."/>
            <person name="Wu L."/>
            <person name="Xiao J."/>
            <person name="Feng Y."/>
            <person name="Chen Y."/>
            <person name="Sun X."/>
            <person name="Zhang Y."/>
            <person name="Marsh G.A."/>
            <person name="Crameri G."/>
            <person name="Broder C.C."/>
            <person name="Frey K.G."/>
            <person name="Wang L.F."/>
            <person name="Wang J."/>
        </authorList>
    </citation>
    <scope>NUCLEOTIDE SEQUENCE [LARGE SCALE GENOMIC DNA]</scope>
</reference>
<dbReference type="Gene3D" id="1.10.132.10">
    <property type="match status" value="1"/>
</dbReference>
<dbReference type="InterPro" id="IPR025834">
    <property type="entry name" value="TopoI_C_dom"/>
</dbReference>
<evidence type="ECO:0000313" key="4">
    <source>
        <dbReference type="Proteomes" id="UP000010552"/>
    </source>
</evidence>
<dbReference type="EMBL" id="KB030670">
    <property type="protein sequence ID" value="ELK11699.1"/>
    <property type="molecule type" value="Genomic_DNA"/>
</dbReference>
<name>L5KJ61_PTEAL</name>
<feature type="domain" description="Topoisomerase I C-terminal" evidence="2">
    <location>
        <begin position="44"/>
        <end position="76"/>
    </location>
</feature>
<dbReference type="STRING" id="9402.L5KJ61"/>
<dbReference type="AlphaFoldDB" id="L5KJ61"/>
<keyword evidence="3" id="KW-0413">Isomerase</keyword>
<keyword evidence="4" id="KW-1185">Reference proteome</keyword>
<evidence type="ECO:0000256" key="1">
    <source>
        <dbReference type="SAM" id="MobiDB-lite"/>
    </source>
</evidence>
<sequence>MCLSVVPEHTLGTPGPHQEAAPSITQSPGLCPTSPQELWSSRRCKWFGVPVEKIYSKIQRERFAWALDTASEDFEF</sequence>